<comment type="function">
    <text evidence="11">Catalyzes the specific phosphorylation of the 3-hydroxyl group of shikimic acid using ATP as a cosubstrate.</text>
</comment>
<dbReference type="InterPro" id="IPR027417">
    <property type="entry name" value="P-loop_NTPase"/>
</dbReference>
<proteinExistence type="inferred from homology"/>
<dbReference type="SUPFAM" id="SSF52540">
    <property type="entry name" value="P-loop containing nucleoside triphosphate hydrolases"/>
    <property type="match status" value="1"/>
</dbReference>
<evidence type="ECO:0000256" key="10">
    <source>
        <dbReference type="ARBA" id="ARBA00048567"/>
    </source>
</evidence>
<evidence type="ECO:0000256" key="6">
    <source>
        <dbReference type="ARBA" id="ARBA00022741"/>
    </source>
</evidence>
<evidence type="ECO:0000256" key="8">
    <source>
        <dbReference type="ARBA" id="ARBA00022840"/>
    </source>
</evidence>
<comment type="subunit">
    <text evidence="11">Monomer.</text>
</comment>
<evidence type="ECO:0000313" key="13">
    <source>
        <dbReference type="Proteomes" id="UP001482231"/>
    </source>
</evidence>
<evidence type="ECO:0000313" key="12">
    <source>
        <dbReference type="EMBL" id="MEO1766487.1"/>
    </source>
</evidence>
<keyword evidence="5 11" id="KW-0808">Transferase</keyword>
<feature type="binding site" evidence="11">
    <location>
        <position position="40"/>
    </location>
    <ligand>
        <name>substrate</name>
    </ligand>
</feature>
<feature type="binding site" evidence="11">
    <location>
        <position position="124"/>
    </location>
    <ligand>
        <name>ATP</name>
        <dbReference type="ChEBI" id="CHEBI:30616"/>
    </ligand>
</feature>
<feature type="binding site" evidence="11">
    <location>
        <position position="143"/>
    </location>
    <ligand>
        <name>substrate</name>
    </ligand>
</feature>
<evidence type="ECO:0000256" key="3">
    <source>
        <dbReference type="ARBA" id="ARBA00012154"/>
    </source>
</evidence>
<dbReference type="Gene3D" id="3.40.50.300">
    <property type="entry name" value="P-loop containing nucleotide triphosphate hydrolases"/>
    <property type="match status" value="1"/>
</dbReference>
<dbReference type="InterPro" id="IPR023000">
    <property type="entry name" value="Shikimate_kinase_CS"/>
</dbReference>
<comment type="cofactor">
    <cofactor evidence="11">
        <name>Mg(2+)</name>
        <dbReference type="ChEBI" id="CHEBI:18420"/>
    </cofactor>
    <text evidence="11">Binds 1 Mg(2+) ion per subunit.</text>
</comment>
<comment type="catalytic activity">
    <reaction evidence="10 11">
        <text>shikimate + ATP = 3-phosphoshikimate + ADP + H(+)</text>
        <dbReference type="Rhea" id="RHEA:13121"/>
        <dbReference type="ChEBI" id="CHEBI:15378"/>
        <dbReference type="ChEBI" id="CHEBI:30616"/>
        <dbReference type="ChEBI" id="CHEBI:36208"/>
        <dbReference type="ChEBI" id="CHEBI:145989"/>
        <dbReference type="ChEBI" id="CHEBI:456216"/>
        <dbReference type="EC" id="2.7.1.71"/>
    </reaction>
</comment>
<dbReference type="Pfam" id="PF01202">
    <property type="entry name" value="SKI"/>
    <property type="match status" value="1"/>
</dbReference>
<evidence type="ECO:0000256" key="4">
    <source>
        <dbReference type="ARBA" id="ARBA00022605"/>
    </source>
</evidence>
<evidence type="ECO:0000256" key="5">
    <source>
        <dbReference type="ARBA" id="ARBA00022679"/>
    </source>
</evidence>
<keyword evidence="13" id="KW-1185">Reference proteome</keyword>
<evidence type="ECO:0000256" key="9">
    <source>
        <dbReference type="ARBA" id="ARBA00023141"/>
    </source>
</evidence>
<evidence type="ECO:0000256" key="11">
    <source>
        <dbReference type="HAMAP-Rule" id="MF_00109"/>
    </source>
</evidence>
<comment type="similarity">
    <text evidence="2 11">Belongs to the shikimate kinase family.</text>
</comment>
<keyword evidence="11" id="KW-0963">Cytoplasm</keyword>
<dbReference type="EC" id="2.7.1.71" evidence="3 11"/>
<feature type="binding site" evidence="11">
    <location>
        <position position="64"/>
    </location>
    <ligand>
        <name>substrate</name>
    </ligand>
</feature>
<feature type="binding site" evidence="11">
    <location>
        <position position="22"/>
    </location>
    <ligand>
        <name>Mg(2+)</name>
        <dbReference type="ChEBI" id="CHEBI:18420"/>
    </ligand>
</feature>
<comment type="caution">
    <text evidence="12">The sequence shown here is derived from an EMBL/GenBank/DDBJ whole genome shotgun (WGS) entry which is preliminary data.</text>
</comment>
<evidence type="ECO:0000256" key="7">
    <source>
        <dbReference type="ARBA" id="ARBA00022777"/>
    </source>
</evidence>
<dbReference type="PANTHER" id="PTHR21087:SF16">
    <property type="entry name" value="SHIKIMATE KINASE 1, CHLOROPLASTIC"/>
    <property type="match status" value="1"/>
</dbReference>
<dbReference type="CDD" id="cd00464">
    <property type="entry name" value="SK"/>
    <property type="match status" value="1"/>
</dbReference>
<reference evidence="12 13" key="1">
    <citation type="submission" date="2024-02" db="EMBL/GenBank/DDBJ databases">
        <title>New thermophilic sulfur-oxidizing bacteria from a hot springs of the Uzon caldera (Kamchatka, Russia).</title>
        <authorList>
            <person name="Dukat A.M."/>
            <person name="Elcheninov A.G."/>
            <person name="Frolov E.N."/>
        </authorList>
    </citation>
    <scope>NUCLEOTIDE SEQUENCE [LARGE SCALE GENOMIC DNA]</scope>
    <source>
        <strain evidence="12 13">AK1</strain>
    </source>
</reference>
<gene>
    <name evidence="11 12" type="primary">aroK</name>
    <name evidence="12" type="ORF">V6E02_04595</name>
</gene>
<comment type="subcellular location">
    <subcellularLocation>
        <location evidence="11">Cytoplasm</location>
    </subcellularLocation>
</comment>
<dbReference type="InterPro" id="IPR000623">
    <property type="entry name" value="Shikimate_kinase/TSH1"/>
</dbReference>
<protein>
    <recommendedName>
        <fullName evidence="3 11">Shikimate kinase</fullName>
        <shortName evidence="11">SK</shortName>
        <ecNumber evidence="3 11">2.7.1.71</ecNumber>
    </recommendedName>
</protein>
<organism evidence="12 13">
    <name type="scientific">Thiobacter aerophilum</name>
    <dbReference type="NCBI Taxonomy" id="3121275"/>
    <lineage>
        <taxon>Bacteria</taxon>
        <taxon>Pseudomonadati</taxon>
        <taxon>Pseudomonadota</taxon>
        <taxon>Betaproteobacteria</taxon>
        <taxon>Burkholderiales</taxon>
        <taxon>Thiobacteraceae</taxon>
        <taxon>Thiobacter</taxon>
    </lineage>
</organism>
<dbReference type="EMBL" id="JBAJEX010000002">
    <property type="protein sequence ID" value="MEO1766487.1"/>
    <property type="molecule type" value="Genomic_DNA"/>
</dbReference>
<keyword evidence="6 11" id="KW-0547">Nucleotide-binding</keyword>
<dbReference type="PROSITE" id="PS01128">
    <property type="entry name" value="SHIKIMATE_KINASE"/>
    <property type="match status" value="1"/>
</dbReference>
<dbReference type="GO" id="GO:0004765">
    <property type="term" value="F:shikimate kinase activity"/>
    <property type="evidence" value="ECO:0007669"/>
    <property type="project" value="UniProtKB-EC"/>
</dbReference>
<keyword evidence="11" id="KW-0460">Magnesium</keyword>
<feature type="binding site" evidence="11">
    <location>
        <position position="160"/>
    </location>
    <ligand>
        <name>ATP</name>
        <dbReference type="ChEBI" id="CHEBI:30616"/>
    </ligand>
</feature>
<feature type="binding site" evidence="11">
    <location>
        <begin position="18"/>
        <end position="23"/>
    </location>
    <ligand>
        <name>ATP</name>
        <dbReference type="ChEBI" id="CHEBI:30616"/>
    </ligand>
</feature>
<sequence>MRAAKHMTGNLFLVGPMGAGKTTVGRALARHLQKTFIDADQELERHTGVRIPVIFELEGEEGFRRREADLLRELVSRRDIVLATGGGAVLREENRAALAANGIVIYLKASVDDLWARTRHDRNRPLLQTADPRAKLAELLQQRDPLYREIADIVVTSGQQSVHQVVREIEQKLAALAAAPTAHANTHG</sequence>
<accession>A0ABV0ECT5</accession>
<comment type="pathway">
    <text evidence="1 11">Metabolic intermediate biosynthesis; chorismate biosynthesis; chorismate from D-erythrose 4-phosphate and phosphoenolpyruvate: step 5/7.</text>
</comment>
<keyword evidence="4 11" id="KW-0028">Amino-acid biosynthesis</keyword>
<dbReference type="PANTHER" id="PTHR21087">
    <property type="entry name" value="SHIKIMATE KINASE"/>
    <property type="match status" value="1"/>
</dbReference>
<dbReference type="PRINTS" id="PR01100">
    <property type="entry name" value="SHIKIMTKNASE"/>
</dbReference>
<keyword evidence="8 11" id="KW-0067">ATP-binding</keyword>
<dbReference type="HAMAP" id="MF_00109">
    <property type="entry name" value="Shikimate_kinase"/>
    <property type="match status" value="1"/>
</dbReference>
<keyword evidence="9 11" id="KW-0057">Aromatic amino acid biosynthesis</keyword>
<keyword evidence="11" id="KW-0479">Metal-binding</keyword>
<dbReference type="InterPro" id="IPR031322">
    <property type="entry name" value="Shikimate/glucono_kinase"/>
</dbReference>
<evidence type="ECO:0000256" key="1">
    <source>
        <dbReference type="ARBA" id="ARBA00004842"/>
    </source>
</evidence>
<evidence type="ECO:0000256" key="2">
    <source>
        <dbReference type="ARBA" id="ARBA00006997"/>
    </source>
</evidence>
<keyword evidence="7 11" id="KW-0418">Kinase</keyword>
<dbReference type="RefSeq" id="WP_347307584.1">
    <property type="nucleotide sequence ID" value="NZ_JBAJEX010000002.1"/>
</dbReference>
<feature type="binding site" evidence="11">
    <location>
        <position position="86"/>
    </location>
    <ligand>
        <name>substrate</name>
    </ligand>
</feature>
<name>A0ABV0ECT5_9BURK</name>
<dbReference type="Proteomes" id="UP001482231">
    <property type="component" value="Unassembled WGS sequence"/>
</dbReference>
<dbReference type="NCBIfam" id="NF003456">
    <property type="entry name" value="PRK05057.1"/>
    <property type="match status" value="1"/>
</dbReference>